<organism evidence="2 3">
    <name type="scientific">Penicillium argentinense</name>
    <dbReference type="NCBI Taxonomy" id="1131581"/>
    <lineage>
        <taxon>Eukaryota</taxon>
        <taxon>Fungi</taxon>
        <taxon>Dikarya</taxon>
        <taxon>Ascomycota</taxon>
        <taxon>Pezizomycotina</taxon>
        <taxon>Eurotiomycetes</taxon>
        <taxon>Eurotiomycetidae</taxon>
        <taxon>Eurotiales</taxon>
        <taxon>Aspergillaceae</taxon>
        <taxon>Penicillium</taxon>
    </lineage>
</organism>
<evidence type="ECO:0000313" key="2">
    <source>
        <dbReference type="EMBL" id="KAJ5112540.1"/>
    </source>
</evidence>
<sequence length="99" mass="10901">MEHRCRTAVVDAMLSMACLASPTTDPQRPYSRLPVETPPASQLSTAILVVSNDEGTSTYPHCFEQGPRRQPALVLALSDLLRLVRNYCTTAEMTEHDGL</sequence>
<protein>
    <recommendedName>
        <fullName evidence="4">Secreted protein</fullName>
    </recommendedName>
</protein>
<proteinExistence type="predicted"/>
<reference evidence="2" key="2">
    <citation type="journal article" date="2023" name="IMA Fungus">
        <title>Comparative genomic study of the Penicillium genus elucidates a diverse pangenome and 15 lateral gene transfer events.</title>
        <authorList>
            <person name="Petersen C."/>
            <person name="Sorensen T."/>
            <person name="Nielsen M.R."/>
            <person name="Sondergaard T.E."/>
            <person name="Sorensen J.L."/>
            <person name="Fitzpatrick D.A."/>
            <person name="Frisvad J.C."/>
            <person name="Nielsen K.L."/>
        </authorList>
    </citation>
    <scope>NUCLEOTIDE SEQUENCE</scope>
    <source>
        <strain evidence="2">IBT 30761</strain>
    </source>
</reference>
<evidence type="ECO:0000256" key="1">
    <source>
        <dbReference type="SAM" id="SignalP"/>
    </source>
</evidence>
<dbReference type="RefSeq" id="XP_056480313.1">
    <property type="nucleotide sequence ID" value="XM_056613089.1"/>
</dbReference>
<evidence type="ECO:0008006" key="4">
    <source>
        <dbReference type="Google" id="ProtNLM"/>
    </source>
</evidence>
<evidence type="ECO:0000313" key="3">
    <source>
        <dbReference type="Proteomes" id="UP001149074"/>
    </source>
</evidence>
<comment type="caution">
    <text evidence="2">The sequence shown here is derived from an EMBL/GenBank/DDBJ whole genome shotgun (WGS) entry which is preliminary data.</text>
</comment>
<keyword evidence="1" id="KW-0732">Signal</keyword>
<gene>
    <name evidence="2" type="ORF">N7532_000585</name>
</gene>
<reference evidence="2" key="1">
    <citation type="submission" date="2022-11" db="EMBL/GenBank/DDBJ databases">
        <authorList>
            <person name="Petersen C."/>
        </authorList>
    </citation>
    <scope>NUCLEOTIDE SEQUENCE</scope>
    <source>
        <strain evidence="2">IBT 30761</strain>
    </source>
</reference>
<dbReference type="AlphaFoldDB" id="A0A9W9G5J1"/>
<feature type="chain" id="PRO_5040798715" description="Secreted protein" evidence="1">
    <location>
        <begin position="21"/>
        <end position="99"/>
    </location>
</feature>
<name>A0A9W9G5J1_9EURO</name>
<dbReference type="GeneID" id="81352068"/>
<keyword evidence="3" id="KW-1185">Reference proteome</keyword>
<dbReference type="Proteomes" id="UP001149074">
    <property type="component" value="Unassembled WGS sequence"/>
</dbReference>
<feature type="signal peptide" evidence="1">
    <location>
        <begin position="1"/>
        <end position="20"/>
    </location>
</feature>
<accession>A0A9W9G5J1</accession>
<dbReference type="EMBL" id="JAPQKI010000001">
    <property type="protein sequence ID" value="KAJ5112540.1"/>
    <property type="molecule type" value="Genomic_DNA"/>
</dbReference>